<name>A0A1G5NXD3_AFIMA</name>
<dbReference type="AlphaFoldDB" id="A0A1G5NXD3"/>
<organism evidence="1 2">
    <name type="scientific">Afifella marina DSM 2698</name>
    <dbReference type="NCBI Taxonomy" id="1120955"/>
    <lineage>
        <taxon>Bacteria</taxon>
        <taxon>Pseudomonadati</taxon>
        <taxon>Pseudomonadota</taxon>
        <taxon>Alphaproteobacteria</taxon>
        <taxon>Hyphomicrobiales</taxon>
        <taxon>Afifellaceae</taxon>
        <taxon>Afifella</taxon>
    </lineage>
</organism>
<dbReference type="RefSeq" id="WP_200170593.1">
    <property type="nucleotide sequence ID" value="NZ_FMVW01000007.1"/>
</dbReference>
<sequence length="160" mass="17446">MSEDGERGGAGLDPLTEDALPDARIAAFLASYHVLTLACSDGEEVWAANCFYLWLPRSASFVILTDGSTRHAVMMQARRDVAGCVSGQPEKVEDIKGVQFSARATCLPDASARAVRALYEERFPVASKMPAPVWLLAADFLKYTDNSLGFGTKILWSRKD</sequence>
<gene>
    <name evidence="1" type="ORF">SAMN03080610_02848</name>
</gene>
<evidence type="ECO:0000313" key="2">
    <source>
        <dbReference type="Proteomes" id="UP000199347"/>
    </source>
</evidence>
<proteinExistence type="predicted"/>
<evidence type="ECO:0000313" key="1">
    <source>
        <dbReference type="EMBL" id="SCZ42007.1"/>
    </source>
</evidence>
<dbReference type="EMBL" id="FMVW01000007">
    <property type="protein sequence ID" value="SCZ42007.1"/>
    <property type="molecule type" value="Genomic_DNA"/>
</dbReference>
<keyword evidence="2" id="KW-1185">Reference proteome</keyword>
<dbReference type="PIRSF" id="PIRSF009554">
    <property type="entry name" value="UCP009554"/>
    <property type="match status" value="1"/>
</dbReference>
<accession>A0A1G5NXD3</accession>
<protein>
    <recommendedName>
        <fullName evidence="3">Pyridoxamine 5'-phosphate oxidase putative domain-containing protein</fullName>
    </recommendedName>
</protein>
<dbReference type="STRING" id="1120955.SAMN03080610_02848"/>
<dbReference type="InterPro" id="IPR012349">
    <property type="entry name" value="Split_barrel_FMN-bd"/>
</dbReference>
<reference evidence="1 2" key="1">
    <citation type="submission" date="2016-10" db="EMBL/GenBank/DDBJ databases">
        <authorList>
            <person name="de Groot N.N."/>
        </authorList>
    </citation>
    <scope>NUCLEOTIDE SEQUENCE [LARGE SCALE GENOMIC DNA]</scope>
    <source>
        <strain evidence="1 2">DSM 2698</strain>
    </source>
</reference>
<evidence type="ECO:0008006" key="3">
    <source>
        <dbReference type="Google" id="ProtNLM"/>
    </source>
</evidence>
<dbReference type="SUPFAM" id="SSF50475">
    <property type="entry name" value="FMN-binding split barrel"/>
    <property type="match status" value="1"/>
</dbReference>
<dbReference type="Gene3D" id="2.30.110.10">
    <property type="entry name" value="Electron Transport, Fmn-binding Protein, Chain A"/>
    <property type="match status" value="1"/>
</dbReference>
<dbReference type="Proteomes" id="UP000199347">
    <property type="component" value="Unassembled WGS sequence"/>
</dbReference>
<dbReference type="InterPro" id="IPR011194">
    <property type="entry name" value="UPF0306"/>
</dbReference>